<dbReference type="EMBL" id="JABUFE010000006">
    <property type="protein sequence ID" value="NSX55434.1"/>
    <property type="molecule type" value="Genomic_DNA"/>
</dbReference>
<evidence type="ECO:0000313" key="3">
    <source>
        <dbReference type="Proteomes" id="UP000777935"/>
    </source>
</evidence>
<evidence type="ECO:0000313" key="2">
    <source>
        <dbReference type="EMBL" id="NSX55434.1"/>
    </source>
</evidence>
<protein>
    <submittedName>
        <fullName evidence="2">Uncharacterized protein</fullName>
    </submittedName>
</protein>
<organism evidence="2 3">
    <name type="scientific">Parasulfitobacter algicola</name>
    <dbReference type="NCBI Taxonomy" id="2614809"/>
    <lineage>
        <taxon>Bacteria</taxon>
        <taxon>Pseudomonadati</taxon>
        <taxon>Pseudomonadota</taxon>
        <taxon>Alphaproteobacteria</taxon>
        <taxon>Rhodobacterales</taxon>
        <taxon>Roseobacteraceae</taxon>
        <taxon>Parasulfitobacter</taxon>
    </lineage>
</organism>
<accession>A0ABX2IY01</accession>
<keyword evidence="3" id="KW-1185">Reference proteome</keyword>
<feature type="signal peptide" evidence="1">
    <location>
        <begin position="1"/>
        <end position="23"/>
    </location>
</feature>
<gene>
    <name evidence="2" type="ORF">HRQ87_11525</name>
</gene>
<comment type="caution">
    <text evidence="2">The sequence shown here is derived from an EMBL/GenBank/DDBJ whole genome shotgun (WGS) entry which is preliminary data.</text>
</comment>
<proteinExistence type="predicted"/>
<reference evidence="2 3" key="1">
    <citation type="submission" date="2020-06" db="EMBL/GenBank/DDBJ databases">
        <title>Sulfitobacter algicola sp. nov., isolated from green algae.</title>
        <authorList>
            <person name="Wang C."/>
        </authorList>
    </citation>
    <scope>NUCLEOTIDE SEQUENCE [LARGE SCALE GENOMIC DNA]</scope>
    <source>
        <strain evidence="2 3">1151</strain>
    </source>
</reference>
<keyword evidence="1" id="KW-0732">Signal</keyword>
<sequence>MNNHIKKTLLSLSAIFIMSHAQAETSVPVYKDYNGNLFYAPYEIISDHPQCNGPDKIAFRAQLTAEDVNFRIYDVETRDFVTIARGKDPSYVQSNFKRCFQILRRGSEHMRIEIPCSDSEIPPRVPALLKIVENEASFDLKGQVTACQALHDLTILDSSWQAMIATSSDLTVEQGSFTKVSNDWTLHPPENPTLYRKGVETSDNIPMVDIPMWATLYYNAADYSLSNRYSDIGYSGAQFRATLSCIPVVVQQNPAATMFADVTIFFNLTPDKPQTCMAETCEGLRPLHPEDSRGFDARCFPELYYIRNN</sequence>
<feature type="chain" id="PRO_5047544547" evidence="1">
    <location>
        <begin position="24"/>
        <end position="309"/>
    </location>
</feature>
<name>A0ABX2IY01_9RHOB</name>
<evidence type="ECO:0000256" key="1">
    <source>
        <dbReference type="SAM" id="SignalP"/>
    </source>
</evidence>
<dbReference type="RefSeq" id="WP_174138453.1">
    <property type="nucleotide sequence ID" value="NZ_JABUFE010000006.1"/>
</dbReference>
<dbReference type="Proteomes" id="UP000777935">
    <property type="component" value="Unassembled WGS sequence"/>
</dbReference>